<organism evidence="2 3">
    <name type="scientific">Chenopodium quinoa</name>
    <name type="common">Quinoa</name>
    <dbReference type="NCBI Taxonomy" id="63459"/>
    <lineage>
        <taxon>Eukaryota</taxon>
        <taxon>Viridiplantae</taxon>
        <taxon>Streptophyta</taxon>
        <taxon>Embryophyta</taxon>
        <taxon>Tracheophyta</taxon>
        <taxon>Spermatophyta</taxon>
        <taxon>Magnoliopsida</taxon>
        <taxon>eudicotyledons</taxon>
        <taxon>Gunneridae</taxon>
        <taxon>Pentapetalae</taxon>
        <taxon>Caryophyllales</taxon>
        <taxon>Chenopodiaceae</taxon>
        <taxon>Chenopodioideae</taxon>
        <taxon>Atripliceae</taxon>
        <taxon>Chenopodium</taxon>
    </lineage>
</organism>
<dbReference type="OMA" id="YIRFMYA"/>
<feature type="region of interest" description="Disordered" evidence="1">
    <location>
        <begin position="46"/>
        <end position="68"/>
    </location>
</feature>
<evidence type="ECO:0000313" key="2">
    <source>
        <dbReference type="EnsemblPlants" id="AUR62043553-RA:cds"/>
    </source>
</evidence>
<evidence type="ECO:0000256" key="1">
    <source>
        <dbReference type="SAM" id="MobiDB-lite"/>
    </source>
</evidence>
<dbReference type="AlphaFoldDB" id="A0A803NBU7"/>
<proteinExistence type="predicted"/>
<name>A0A803NBU7_CHEQI</name>
<sequence length="199" mass="23060">MVDPPTIDDEAYVPSPPISFRHAHSPYVNDYDEVGSNLGNEWDAMWREQSPSSPNPISTPNEINDKGKGKRVMESGFLSSNKSARFEKYKKSRRSAALSDKIDEMMEIIYERNSSTKEFQTAMVKMMNYMNIATPKYSVTDAMVKLCSMDDFYSSSPEFYYACTLIEDPQRRTIFLEFPDDKKRVEYIRFMYAQNVGHK</sequence>
<dbReference type="Gramene" id="AUR62043553-RA">
    <property type="protein sequence ID" value="AUR62043553-RA:cds"/>
    <property type="gene ID" value="AUR62043553"/>
</dbReference>
<reference evidence="2" key="2">
    <citation type="submission" date="2021-03" db="UniProtKB">
        <authorList>
            <consortium name="EnsemblPlants"/>
        </authorList>
    </citation>
    <scope>IDENTIFICATION</scope>
</reference>
<reference evidence="2" key="1">
    <citation type="journal article" date="2017" name="Nature">
        <title>The genome of Chenopodium quinoa.</title>
        <authorList>
            <person name="Jarvis D.E."/>
            <person name="Ho Y.S."/>
            <person name="Lightfoot D.J."/>
            <person name="Schmoeckel S.M."/>
            <person name="Li B."/>
            <person name="Borm T.J.A."/>
            <person name="Ohyanagi H."/>
            <person name="Mineta K."/>
            <person name="Michell C.T."/>
            <person name="Saber N."/>
            <person name="Kharbatia N.M."/>
            <person name="Rupper R.R."/>
            <person name="Sharp A.R."/>
            <person name="Dally N."/>
            <person name="Boughton B.A."/>
            <person name="Woo Y.H."/>
            <person name="Gao G."/>
            <person name="Schijlen E.G.W.M."/>
            <person name="Guo X."/>
            <person name="Momin A.A."/>
            <person name="Negrao S."/>
            <person name="Al-Babili S."/>
            <person name="Gehring C."/>
            <person name="Roessner U."/>
            <person name="Jung C."/>
            <person name="Murphy K."/>
            <person name="Arold S.T."/>
            <person name="Gojobori T."/>
            <person name="van der Linden C.G."/>
            <person name="van Loo E.N."/>
            <person name="Jellen E.N."/>
            <person name="Maughan P.J."/>
            <person name="Tester M."/>
        </authorList>
    </citation>
    <scope>NUCLEOTIDE SEQUENCE [LARGE SCALE GENOMIC DNA]</scope>
    <source>
        <strain evidence="2">cv. PI 614886</strain>
    </source>
</reference>
<keyword evidence="3" id="KW-1185">Reference proteome</keyword>
<dbReference type="EnsemblPlants" id="AUR62043553-RA">
    <property type="protein sequence ID" value="AUR62043553-RA:cds"/>
    <property type="gene ID" value="AUR62043553"/>
</dbReference>
<protein>
    <submittedName>
        <fullName evidence="2">Uncharacterized protein</fullName>
    </submittedName>
</protein>
<accession>A0A803NBU7</accession>
<evidence type="ECO:0000313" key="3">
    <source>
        <dbReference type="Proteomes" id="UP000596660"/>
    </source>
</evidence>
<dbReference type="Proteomes" id="UP000596660">
    <property type="component" value="Unplaced"/>
</dbReference>
<feature type="compositionally biased region" description="Low complexity" evidence="1">
    <location>
        <begin position="50"/>
        <end position="62"/>
    </location>
</feature>